<dbReference type="OrthoDB" id="979776at2"/>
<keyword evidence="2" id="KW-1185">Reference proteome</keyword>
<evidence type="ECO:0000313" key="2">
    <source>
        <dbReference type="Proteomes" id="UP000187344"/>
    </source>
</evidence>
<dbReference type="EMBL" id="LXYT01000003">
    <property type="protein sequence ID" value="OLY42694.1"/>
    <property type="molecule type" value="Genomic_DNA"/>
</dbReference>
<organism evidence="1 2">
    <name type="scientific">Bartonella apis</name>
    <dbReference type="NCBI Taxonomy" id="1686310"/>
    <lineage>
        <taxon>Bacteria</taxon>
        <taxon>Pseudomonadati</taxon>
        <taxon>Pseudomonadota</taxon>
        <taxon>Alphaproteobacteria</taxon>
        <taxon>Hyphomicrobiales</taxon>
        <taxon>Bartonellaceae</taxon>
        <taxon>Bartonella</taxon>
    </lineage>
</organism>
<gene>
    <name evidence="1" type="ORF">PEB0149_001000</name>
</gene>
<proteinExistence type="predicted"/>
<sequence length="197" mass="23115">MDKDKLIDVKQTFALWCALTAARSSPKCRFSNDEGAKIATNDLLLKFRTLDDLPDPIKFDDCHRKLRQKICLKAENIIEDKTMHFTHGVAAKFINVYFKAMFLNDVPPECIVQEMRINSLHPPIDRRLLKTLAKKKVGGLEKFWREKANKGWSNFSSDDYEDVIKHIKYVTKGHLWEIEEYWKIDDKDDNNPKQRCL</sequence>
<dbReference type="Proteomes" id="UP000187344">
    <property type="component" value="Unassembled WGS sequence"/>
</dbReference>
<reference evidence="1 2" key="1">
    <citation type="submission" date="2016-12" db="EMBL/GenBank/DDBJ databases">
        <title>Comparative genomics of Bartonella apis.</title>
        <authorList>
            <person name="Engel P."/>
        </authorList>
    </citation>
    <scope>NUCLEOTIDE SEQUENCE [LARGE SCALE GENOMIC DNA]</scope>
    <source>
        <strain evidence="1 2">PEB0149</strain>
    </source>
</reference>
<accession>A0A1R0F6U9</accession>
<dbReference type="AlphaFoldDB" id="A0A1R0F6U9"/>
<protein>
    <submittedName>
        <fullName evidence="1">Uncharacterized protein</fullName>
    </submittedName>
</protein>
<name>A0A1R0F6U9_9HYPH</name>
<comment type="caution">
    <text evidence="1">The sequence shown here is derived from an EMBL/GenBank/DDBJ whole genome shotgun (WGS) entry which is preliminary data.</text>
</comment>
<evidence type="ECO:0000313" key="1">
    <source>
        <dbReference type="EMBL" id="OLY42694.1"/>
    </source>
</evidence>
<dbReference type="RefSeq" id="WP_075870541.1">
    <property type="nucleotide sequence ID" value="NZ_LXYT01000003.1"/>
</dbReference>